<accession>A0ABN8ANS9</accession>
<organism evidence="1 2">
    <name type="scientific">Candidatus Nitrotoga arctica</name>
    <dbReference type="NCBI Taxonomy" id="453162"/>
    <lineage>
        <taxon>Bacteria</taxon>
        <taxon>Pseudomonadati</taxon>
        <taxon>Pseudomonadota</taxon>
        <taxon>Betaproteobacteria</taxon>
        <taxon>Nitrosomonadales</taxon>
        <taxon>Gallionellaceae</taxon>
        <taxon>Candidatus Nitrotoga</taxon>
    </lineage>
</organism>
<sequence>MWRLSVSHITKVFDPTILFISANTGDTKKTDNKMNKILFTFLMIFSYASKLN</sequence>
<dbReference type="Proteomes" id="UP000839052">
    <property type="component" value="Chromosome"/>
</dbReference>
<dbReference type="EMBL" id="OU912926">
    <property type="protein sequence ID" value="CAG9933335.1"/>
    <property type="molecule type" value="Genomic_DNA"/>
</dbReference>
<protein>
    <submittedName>
        <fullName evidence="1">Uncharacterized protein</fullName>
    </submittedName>
</protein>
<evidence type="ECO:0000313" key="1">
    <source>
        <dbReference type="EMBL" id="CAG9933335.1"/>
    </source>
</evidence>
<reference evidence="1 2" key="1">
    <citation type="submission" date="2021-10" db="EMBL/GenBank/DDBJ databases">
        <authorList>
            <person name="Koch H."/>
        </authorList>
    </citation>
    <scope>NUCLEOTIDE SEQUENCE [LARGE SCALE GENOMIC DNA]</scope>
    <source>
        <strain evidence="1">6680</strain>
    </source>
</reference>
<proteinExistence type="predicted"/>
<keyword evidence="2" id="KW-1185">Reference proteome</keyword>
<gene>
    <name evidence="1" type="ORF">NTG6680_2086</name>
</gene>
<name>A0ABN8ANS9_9PROT</name>
<evidence type="ECO:0000313" key="2">
    <source>
        <dbReference type="Proteomes" id="UP000839052"/>
    </source>
</evidence>